<evidence type="ECO:0000256" key="1">
    <source>
        <dbReference type="ARBA" id="ARBA00021948"/>
    </source>
</evidence>
<keyword evidence="3" id="KW-1185">Reference proteome</keyword>
<organism evidence="2 3">
    <name type="scientific">Nakamurella aerolata</name>
    <dbReference type="NCBI Taxonomy" id="1656892"/>
    <lineage>
        <taxon>Bacteria</taxon>
        <taxon>Bacillati</taxon>
        <taxon>Actinomycetota</taxon>
        <taxon>Actinomycetes</taxon>
        <taxon>Nakamurellales</taxon>
        <taxon>Nakamurellaceae</taxon>
        <taxon>Nakamurella</taxon>
    </lineage>
</organism>
<proteinExistence type="predicted"/>
<evidence type="ECO:0000313" key="2">
    <source>
        <dbReference type="EMBL" id="NNG35301.1"/>
    </source>
</evidence>
<dbReference type="Proteomes" id="UP000562984">
    <property type="component" value="Unassembled WGS sequence"/>
</dbReference>
<comment type="caution">
    <text evidence="2">The sequence shown here is derived from an EMBL/GenBank/DDBJ whole genome shotgun (WGS) entry which is preliminary data.</text>
</comment>
<accession>A0A849A897</accession>
<reference evidence="2 3" key="1">
    <citation type="submission" date="2020-05" db="EMBL/GenBank/DDBJ databases">
        <title>Nakamurella sp. DB0629 isolated from air conditioner.</title>
        <authorList>
            <person name="Kim D.H."/>
            <person name="Kim D.-U."/>
        </authorList>
    </citation>
    <scope>NUCLEOTIDE SEQUENCE [LARGE SCALE GENOMIC DNA]</scope>
    <source>
        <strain evidence="2 3">DB0629</strain>
    </source>
</reference>
<dbReference type="GO" id="GO:0050532">
    <property type="term" value="F:2-phosphosulfolactate phosphatase activity"/>
    <property type="evidence" value="ECO:0007669"/>
    <property type="project" value="InterPro"/>
</dbReference>
<dbReference type="Gene3D" id="3.90.1560.10">
    <property type="entry name" value="ComB-like"/>
    <property type="match status" value="1"/>
</dbReference>
<dbReference type="SUPFAM" id="SSF142823">
    <property type="entry name" value="ComB-like"/>
    <property type="match status" value="1"/>
</dbReference>
<dbReference type="AlphaFoldDB" id="A0A849A897"/>
<protein>
    <recommendedName>
        <fullName evidence="1">Probable 2-phosphosulfolactate phosphatase</fullName>
    </recommendedName>
</protein>
<gene>
    <name evidence="2" type="ORF">HKD39_06160</name>
</gene>
<dbReference type="GO" id="GO:0000287">
    <property type="term" value="F:magnesium ion binding"/>
    <property type="evidence" value="ECO:0007669"/>
    <property type="project" value="InterPro"/>
</dbReference>
<dbReference type="InterPro" id="IPR005238">
    <property type="entry name" value="ComB-like"/>
</dbReference>
<dbReference type="EMBL" id="JABEND010000003">
    <property type="protein sequence ID" value="NNG35301.1"/>
    <property type="molecule type" value="Genomic_DNA"/>
</dbReference>
<dbReference type="InterPro" id="IPR036702">
    <property type="entry name" value="ComB-like_sf"/>
</dbReference>
<name>A0A849A897_9ACTN</name>
<sequence>MASAPYTQSSASIRFDWGLPGALAVAQGTQIVVVVDVLSFTTALSVATEAGIEVFPYRVRDASAASFAASRQAVLAVGRSEAGSAGVSLSPLSVQAASRPGGVLADRGRLVLPSPNGSAISRALSERGVMVIGASLRNAPAVALWVKRHAAGAPVAVVAAGERWPGDALRPAVEDLWGAGAVISALSGAPSPEAQAAVAAYRQVAASLPRALAACASGQELIADGHGDEIALAAELGTSVAVPVLQGECFRPA</sequence>
<evidence type="ECO:0000313" key="3">
    <source>
        <dbReference type="Proteomes" id="UP000562984"/>
    </source>
</evidence>
<dbReference type="Pfam" id="PF04029">
    <property type="entry name" value="2-ph_phosp"/>
    <property type="match status" value="1"/>
</dbReference>